<comment type="similarity">
    <text evidence="2">Belongs to the ROK (NagC/XylR) family.</text>
</comment>
<dbReference type="AlphaFoldDB" id="A0A6A8DET9"/>
<dbReference type="SUPFAM" id="SSF46785">
    <property type="entry name" value="Winged helix' DNA-binding domain"/>
    <property type="match status" value="1"/>
</dbReference>
<dbReference type="Gene3D" id="1.10.10.10">
    <property type="entry name" value="Winged helix-like DNA-binding domain superfamily/Winged helix DNA-binding domain"/>
    <property type="match status" value="1"/>
</dbReference>
<dbReference type="InterPro" id="IPR036390">
    <property type="entry name" value="WH_DNA-bd_sf"/>
</dbReference>
<keyword evidence="3" id="KW-0859">Xylose metabolism</keyword>
<dbReference type="RefSeq" id="WP_153737836.1">
    <property type="nucleotide sequence ID" value="NZ_WJNG01000015.1"/>
</dbReference>
<dbReference type="InterPro" id="IPR000600">
    <property type="entry name" value="ROK"/>
</dbReference>
<organism evidence="4 5">
    <name type="scientific">Aquibacillus halophilus</name>
    <dbReference type="NCBI Taxonomy" id="930132"/>
    <lineage>
        <taxon>Bacteria</taxon>
        <taxon>Bacillati</taxon>
        <taxon>Bacillota</taxon>
        <taxon>Bacilli</taxon>
        <taxon>Bacillales</taxon>
        <taxon>Bacillaceae</taxon>
        <taxon>Aquibacillus</taxon>
    </lineage>
</organism>
<accession>A0A6A8DET9</accession>
<dbReference type="GO" id="GO:0042732">
    <property type="term" value="P:D-xylose metabolic process"/>
    <property type="evidence" value="ECO:0007669"/>
    <property type="project" value="UniProtKB-KW"/>
</dbReference>
<evidence type="ECO:0000256" key="1">
    <source>
        <dbReference type="ARBA" id="ARBA00002486"/>
    </source>
</evidence>
<protein>
    <submittedName>
        <fullName evidence="4">ROK family protein</fullName>
    </submittedName>
</protein>
<dbReference type="PANTHER" id="PTHR18964">
    <property type="entry name" value="ROK (REPRESSOR, ORF, KINASE) FAMILY"/>
    <property type="match status" value="1"/>
</dbReference>
<dbReference type="SUPFAM" id="SSF53067">
    <property type="entry name" value="Actin-like ATPase domain"/>
    <property type="match status" value="1"/>
</dbReference>
<dbReference type="InterPro" id="IPR043129">
    <property type="entry name" value="ATPase_NBD"/>
</dbReference>
<comment type="function">
    <text evidence="1">Transcriptional repressor of xylose-utilizing enzymes.</text>
</comment>
<evidence type="ECO:0000313" key="4">
    <source>
        <dbReference type="EMBL" id="MRH44218.1"/>
    </source>
</evidence>
<sequence length="401" mass="42830">MQRGSFQWMKSLNKSIILNKVRTNGPISRAQIAKDTKLTPPTVGTIIKELIEQGIVKESNLGVSQGGRKPTMLVINNSEFYIVGVDAGPSNIEVILSDLTGNILSKSTSLIGNVSSNEQFLGILKGAITELMDEFYYLKEKIIGIGVAMHGVVEVKSGTSLFATNLNLQDIPIRQELEEAFDLVVKVENDARAYALAEAWFGQNDSIGSMLAINIGRGIGAGMIIDGKLYHGEHGIAGEIGHMTLDMNGKKCQCGNRGCLQTVASGPAMVEKARLAITTNKSLLTEMIADGHELTGELVFQAAQKGDALAKRILEETGTFIGVGLTNLIHVFNPTKIVVGGGVAKAGSFILDPIKSAIEERVLTTTAKQTEVVLTDLGENSTAIGAVALLLVELFQPVTIR</sequence>
<keyword evidence="5" id="KW-1185">Reference proteome</keyword>
<dbReference type="CDD" id="cd24076">
    <property type="entry name" value="ASKHA_ATPase_ROK_BsXylR-like"/>
    <property type="match status" value="1"/>
</dbReference>
<evidence type="ECO:0000256" key="3">
    <source>
        <dbReference type="ARBA" id="ARBA00022629"/>
    </source>
</evidence>
<dbReference type="Pfam" id="PF13412">
    <property type="entry name" value="HTH_24"/>
    <property type="match status" value="1"/>
</dbReference>
<reference evidence="4" key="1">
    <citation type="submission" date="2019-11" db="EMBL/GenBank/DDBJ databases">
        <authorList>
            <person name="Li J."/>
        </authorList>
    </citation>
    <scope>NUCLEOTIDE SEQUENCE</scope>
    <source>
        <strain evidence="4">B6B</strain>
    </source>
</reference>
<evidence type="ECO:0000313" key="5">
    <source>
        <dbReference type="Proteomes" id="UP000799092"/>
    </source>
</evidence>
<keyword evidence="3" id="KW-0119">Carbohydrate metabolism</keyword>
<dbReference type="OrthoDB" id="9796533at2"/>
<dbReference type="InterPro" id="IPR036388">
    <property type="entry name" value="WH-like_DNA-bd_sf"/>
</dbReference>
<dbReference type="Gene3D" id="3.30.420.40">
    <property type="match status" value="2"/>
</dbReference>
<dbReference type="EMBL" id="WJNG01000015">
    <property type="protein sequence ID" value="MRH44218.1"/>
    <property type="molecule type" value="Genomic_DNA"/>
</dbReference>
<dbReference type="InterPro" id="IPR049874">
    <property type="entry name" value="ROK_cs"/>
</dbReference>
<dbReference type="Pfam" id="PF00480">
    <property type="entry name" value="ROK"/>
    <property type="match status" value="1"/>
</dbReference>
<dbReference type="PROSITE" id="PS01125">
    <property type="entry name" value="ROK"/>
    <property type="match status" value="1"/>
</dbReference>
<evidence type="ECO:0000256" key="2">
    <source>
        <dbReference type="ARBA" id="ARBA00006479"/>
    </source>
</evidence>
<comment type="caution">
    <text evidence="4">The sequence shown here is derived from an EMBL/GenBank/DDBJ whole genome shotgun (WGS) entry which is preliminary data.</text>
</comment>
<dbReference type="PANTHER" id="PTHR18964:SF149">
    <property type="entry name" value="BIFUNCTIONAL UDP-N-ACETYLGLUCOSAMINE 2-EPIMERASE_N-ACETYLMANNOSAMINE KINASE"/>
    <property type="match status" value="1"/>
</dbReference>
<name>A0A6A8DET9_9BACI</name>
<proteinExistence type="inferred from homology"/>
<dbReference type="Proteomes" id="UP000799092">
    <property type="component" value="Unassembled WGS sequence"/>
</dbReference>
<gene>
    <name evidence="4" type="ORF">GH741_16365</name>
</gene>